<keyword evidence="4" id="KW-1185">Reference proteome</keyword>
<proteinExistence type="predicted"/>
<evidence type="ECO:0000313" key="3">
    <source>
        <dbReference type="EMBL" id="VDM05239.1"/>
    </source>
</evidence>
<accession>A0A183TQV5</accession>
<name>A0A183TQV5_SCHSO</name>
<protein>
    <submittedName>
        <fullName evidence="3 5">Uncharacterized protein</fullName>
    </submittedName>
</protein>
<dbReference type="Proteomes" id="UP000275846">
    <property type="component" value="Unassembled WGS sequence"/>
</dbReference>
<gene>
    <name evidence="3" type="ORF">SSLN_LOCUS18853</name>
</gene>
<reference evidence="5" key="1">
    <citation type="submission" date="2016-06" db="UniProtKB">
        <authorList>
            <consortium name="WormBaseParasite"/>
        </authorList>
    </citation>
    <scope>IDENTIFICATION</scope>
</reference>
<evidence type="ECO:0000313" key="4">
    <source>
        <dbReference type="Proteomes" id="UP000275846"/>
    </source>
</evidence>
<dbReference type="AlphaFoldDB" id="A0A183TQV5"/>
<evidence type="ECO:0000313" key="5">
    <source>
        <dbReference type="WBParaSite" id="SSLN_0001957001-mRNA-1"/>
    </source>
</evidence>
<dbReference type="OrthoDB" id="73004at2759"/>
<keyword evidence="2" id="KW-1133">Transmembrane helix</keyword>
<feature type="region of interest" description="Disordered" evidence="1">
    <location>
        <begin position="25"/>
        <end position="45"/>
    </location>
</feature>
<dbReference type="EMBL" id="UYSU01045525">
    <property type="protein sequence ID" value="VDM05239.1"/>
    <property type="molecule type" value="Genomic_DNA"/>
</dbReference>
<evidence type="ECO:0000256" key="1">
    <source>
        <dbReference type="SAM" id="MobiDB-lite"/>
    </source>
</evidence>
<organism evidence="5">
    <name type="scientific">Schistocephalus solidus</name>
    <name type="common">Tapeworm</name>
    <dbReference type="NCBI Taxonomy" id="70667"/>
    <lineage>
        <taxon>Eukaryota</taxon>
        <taxon>Metazoa</taxon>
        <taxon>Spiralia</taxon>
        <taxon>Lophotrochozoa</taxon>
        <taxon>Platyhelminthes</taxon>
        <taxon>Cestoda</taxon>
        <taxon>Eucestoda</taxon>
        <taxon>Diphyllobothriidea</taxon>
        <taxon>Diphyllobothriidae</taxon>
        <taxon>Schistocephalus</taxon>
    </lineage>
</organism>
<reference evidence="3 4" key="2">
    <citation type="submission" date="2018-11" db="EMBL/GenBank/DDBJ databases">
        <authorList>
            <consortium name="Pathogen Informatics"/>
        </authorList>
    </citation>
    <scope>NUCLEOTIDE SEQUENCE [LARGE SCALE GENOMIC DNA]</scope>
    <source>
        <strain evidence="3 4">NST_G2</strain>
    </source>
</reference>
<evidence type="ECO:0000256" key="2">
    <source>
        <dbReference type="SAM" id="Phobius"/>
    </source>
</evidence>
<sequence>MAPVQHSPCARSVSLRWLTFLQRSLPSTPASPSKSRTRGRSTNSTSWSLVGAVQPLKGAAAVGRHVFSPLARGSVALFAALFFYLLLAF</sequence>
<keyword evidence="2" id="KW-0472">Membrane</keyword>
<keyword evidence="2" id="KW-0812">Transmembrane</keyword>
<feature type="transmembrane region" description="Helical" evidence="2">
    <location>
        <begin position="70"/>
        <end position="87"/>
    </location>
</feature>
<dbReference type="WBParaSite" id="SSLN_0001957001-mRNA-1">
    <property type="protein sequence ID" value="SSLN_0001957001-mRNA-1"/>
    <property type="gene ID" value="SSLN_0001957001"/>
</dbReference>